<dbReference type="AlphaFoldDB" id="A0A6J6ERX3"/>
<dbReference type="Pfam" id="PF02683">
    <property type="entry name" value="DsbD_TM"/>
    <property type="match status" value="1"/>
</dbReference>
<comment type="similarity">
    <text evidence="2">Belongs to the DsbD family.</text>
</comment>
<dbReference type="EMBL" id="CAEZTR010000052">
    <property type="protein sequence ID" value="CAB4578717.1"/>
    <property type="molecule type" value="Genomic_DNA"/>
</dbReference>
<evidence type="ECO:0000256" key="4">
    <source>
        <dbReference type="ARBA" id="ARBA00022989"/>
    </source>
</evidence>
<sequence length="286" mass="30439">MNSAIVYAFGVGMVATFNPCGFAMLPAYLSYFLGLENARDTDNRADATVLRALAVGAAMTAGFVVVFGVLGLVLDPILSSVIDKLPWLTIVLGIVLVILGIRLLMGREITVSLPKISKSPEGRELGSVFVFGISYALVSLSCTLSLFIAAISTVIDQQNFFVGLGAFIAYALGMGLVLIVLTLAIALARQGIVKKMRGVLPHINRVSGVLLVIAGLYVAYYGWYELRVLNGNTSGGGIAGWMFNLNGHITQWINDVGPTRIGIILGLIIAIVVFIALLSKARMSDE</sequence>
<comment type="subcellular location">
    <subcellularLocation>
        <location evidence="1">Membrane</location>
        <topology evidence="1">Multi-pass membrane protein</topology>
    </subcellularLocation>
</comment>
<dbReference type="InterPro" id="IPR051790">
    <property type="entry name" value="Cytochrome_c-biogenesis_DsbD"/>
</dbReference>
<feature type="transmembrane region" description="Helical" evidence="6">
    <location>
        <begin position="49"/>
        <end position="73"/>
    </location>
</feature>
<name>A0A6J6ERX3_9ZZZZ</name>
<dbReference type="PANTHER" id="PTHR31272">
    <property type="entry name" value="CYTOCHROME C-TYPE BIOGENESIS PROTEIN HI_1454-RELATED"/>
    <property type="match status" value="1"/>
</dbReference>
<evidence type="ECO:0000256" key="2">
    <source>
        <dbReference type="ARBA" id="ARBA00006143"/>
    </source>
</evidence>
<feature type="transmembrane region" description="Helical" evidence="6">
    <location>
        <begin position="6"/>
        <end position="29"/>
    </location>
</feature>
<evidence type="ECO:0000313" key="8">
    <source>
        <dbReference type="EMBL" id="CAB4578717.1"/>
    </source>
</evidence>
<evidence type="ECO:0000256" key="1">
    <source>
        <dbReference type="ARBA" id="ARBA00004141"/>
    </source>
</evidence>
<feature type="transmembrane region" description="Helical" evidence="6">
    <location>
        <begin position="206"/>
        <end position="224"/>
    </location>
</feature>
<organism evidence="8">
    <name type="scientific">freshwater metagenome</name>
    <dbReference type="NCBI Taxonomy" id="449393"/>
    <lineage>
        <taxon>unclassified sequences</taxon>
        <taxon>metagenomes</taxon>
        <taxon>ecological metagenomes</taxon>
    </lineage>
</organism>
<protein>
    <submittedName>
        <fullName evidence="8">Unannotated protein</fullName>
    </submittedName>
</protein>
<evidence type="ECO:0000256" key="5">
    <source>
        <dbReference type="ARBA" id="ARBA00023136"/>
    </source>
</evidence>
<accession>A0A6J6ERX3</accession>
<evidence type="ECO:0000259" key="7">
    <source>
        <dbReference type="Pfam" id="PF02683"/>
    </source>
</evidence>
<keyword evidence="4 6" id="KW-1133">Transmembrane helix</keyword>
<evidence type="ECO:0000256" key="3">
    <source>
        <dbReference type="ARBA" id="ARBA00022692"/>
    </source>
</evidence>
<dbReference type="GO" id="GO:0017004">
    <property type="term" value="P:cytochrome complex assembly"/>
    <property type="evidence" value="ECO:0007669"/>
    <property type="project" value="InterPro"/>
</dbReference>
<keyword evidence="5 6" id="KW-0472">Membrane</keyword>
<reference evidence="8" key="1">
    <citation type="submission" date="2020-05" db="EMBL/GenBank/DDBJ databases">
        <authorList>
            <person name="Chiriac C."/>
            <person name="Salcher M."/>
            <person name="Ghai R."/>
            <person name="Kavagutti S V."/>
        </authorList>
    </citation>
    <scope>NUCLEOTIDE SEQUENCE</scope>
</reference>
<dbReference type="GO" id="GO:0016020">
    <property type="term" value="C:membrane"/>
    <property type="evidence" value="ECO:0007669"/>
    <property type="project" value="UniProtKB-SubCell"/>
</dbReference>
<proteinExistence type="inferred from homology"/>
<dbReference type="InterPro" id="IPR003834">
    <property type="entry name" value="Cyt_c_assmbl_TM_dom"/>
</dbReference>
<feature type="transmembrane region" description="Helical" evidence="6">
    <location>
        <begin position="161"/>
        <end position="185"/>
    </location>
</feature>
<feature type="transmembrane region" description="Helical" evidence="6">
    <location>
        <begin position="261"/>
        <end position="279"/>
    </location>
</feature>
<feature type="transmembrane region" description="Helical" evidence="6">
    <location>
        <begin position="125"/>
        <end position="155"/>
    </location>
</feature>
<gene>
    <name evidence="8" type="ORF">UFOPK1711_01005</name>
</gene>
<keyword evidence="3 6" id="KW-0812">Transmembrane</keyword>
<dbReference type="PANTHER" id="PTHR31272:SF4">
    <property type="entry name" value="CYTOCHROME C-TYPE BIOGENESIS PROTEIN HI_1454-RELATED"/>
    <property type="match status" value="1"/>
</dbReference>
<evidence type="ECO:0000256" key="6">
    <source>
        <dbReference type="SAM" id="Phobius"/>
    </source>
</evidence>
<feature type="domain" description="Cytochrome C biogenesis protein transmembrane" evidence="7">
    <location>
        <begin position="4"/>
        <end position="216"/>
    </location>
</feature>
<feature type="transmembrane region" description="Helical" evidence="6">
    <location>
        <begin position="85"/>
        <end position="104"/>
    </location>
</feature>